<evidence type="ECO:0000313" key="3">
    <source>
        <dbReference type="Proteomes" id="UP000001133"/>
    </source>
</evidence>
<reference evidence="2 3" key="1">
    <citation type="journal article" date="2008" name="J. Mol. Biol.">
        <title>Genome comparison and proteomic characterization of Thermus thermophilus bacteriophages P23-45 and P74-26: siphoviruses with triplex-forming sequences and the longest known tails.</title>
        <authorList>
            <person name="Minakhin L."/>
            <person name="Goel M."/>
            <person name="Berdygulova Z."/>
            <person name="Ramanculov E."/>
            <person name="Florens L."/>
            <person name="Glazko G."/>
            <person name="Karamychev V.N."/>
            <person name="Slesarev A.I."/>
            <person name="Kozyavkin S.A."/>
            <person name="Khromov I."/>
            <person name="Ackermann H.W."/>
            <person name="Washburn M."/>
            <person name="Mushegian A."/>
            <person name="Severinov K."/>
        </authorList>
    </citation>
    <scope>NUCLEOTIDE SEQUENCE</scope>
</reference>
<dbReference type="GeneID" id="5600531"/>
<protein>
    <submittedName>
        <fullName evidence="2">Uncharacterized protein</fullName>
    </submittedName>
</protein>
<accession>A7XXN8</accession>
<keyword evidence="1" id="KW-0812">Transmembrane</keyword>
<gene>
    <name evidence="2" type="ORF">P74p64</name>
</gene>
<dbReference type="EMBL" id="EU100884">
    <property type="protein sequence ID" value="ABU97014.1"/>
    <property type="molecule type" value="Genomic_DNA"/>
</dbReference>
<evidence type="ECO:0000256" key="1">
    <source>
        <dbReference type="SAM" id="Phobius"/>
    </source>
</evidence>
<name>A7XXN8_BP742</name>
<keyword evidence="1" id="KW-1133">Transmembrane helix</keyword>
<organism evidence="2 3">
    <name type="scientific">Thermus phage P74-26</name>
    <dbReference type="NCBI Taxonomy" id="2914007"/>
    <lineage>
        <taxon>Viruses</taxon>
        <taxon>Duplodnaviria</taxon>
        <taxon>Heunggongvirae</taxon>
        <taxon>Uroviricota</taxon>
        <taxon>Caudoviricetes</taxon>
        <taxon>Oshimavirus</taxon>
        <taxon>Thermus virus P74-26</taxon>
    </lineage>
</organism>
<dbReference type="RefSeq" id="YP_001468034.1">
    <property type="nucleotide sequence ID" value="NC_009804.1"/>
</dbReference>
<feature type="transmembrane region" description="Helical" evidence="1">
    <location>
        <begin position="12"/>
        <end position="28"/>
    </location>
</feature>
<keyword evidence="3" id="KW-1185">Reference proteome</keyword>
<proteinExistence type="predicted"/>
<dbReference type="Proteomes" id="UP000001133">
    <property type="component" value="Segment"/>
</dbReference>
<dbReference type="KEGG" id="vg:5600531"/>
<sequence length="38" mass="4255">MEQHAPNVPAWLMVYAFVVIALGAFFSTKARENGDDEE</sequence>
<evidence type="ECO:0000313" key="2">
    <source>
        <dbReference type="EMBL" id="ABU97014.1"/>
    </source>
</evidence>
<keyword evidence="1" id="KW-0472">Membrane</keyword>